<proteinExistence type="predicted"/>
<dbReference type="PANTHER" id="PTHR31793">
    <property type="entry name" value="4-HYDROXYBENZOYL-COA THIOESTERASE FAMILY MEMBER"/>
    <property type="match status" value="1"/>
</dbReference>
<dbReference type="Pfam" id="PF13279">
    <property type="entry name" value="4HBT_2"/>
    <property type="match status" value="1"/>
</dbReference>
<dbReference type="EMBL" id="JAPTGB010000013">
    <property type="protein sequence ID" value="MCZ0860947.1"/>
    <property type="molecule type" value="Genomic_DNA"/>
</dbReference>
<evidence type="ECO:0000313" key="2">
    <source>
        <dbReference type="Proteomes" id="UP001141422"/>
    </source>
</evidence>
<sequence length="130" mass="14671">MRLATEIQIDWDDLDAFGHVNNLAILRYVQTSRIRVCEEAGLMKGSTRPDHGPILAATGCRYLRPLYYPGVVRVESMVTEVKHTSFLIRHTILDDAGHTAATAEDVLVYFDYLHEEMMPVPDALRARLSA</sequence>
<keyword evidence="2" id="KW-1185">Reference proteome</keyword>
<dbReference type="InterPro" id="IPR029069">
    <property type="entry name" value="HotDog_dom_sf"/>
</dbReference>
<name>A0ABT4IGS6_9EURY</name>
<dbReference type="PANTHER" id="PTHR31793:SF39">
    <property type="entry name" value="THIOESTERASE_THIOL ESTER DEHYDRASE-ISOMERASE"/>
    <property type="match status" value="1"/>
</dbReference>
<protein>
    <submittedName>
        <fullName evidence="1">Acyl-CoA thioesterase</fullName>
    </submittedName>
</protein>
<dbReference type="SUPFAM" id="SSF54637">
    <property type="entry name" value="Thioesterase/thiol ester dehydrase-isomerase"/>
    <property type="match status" value="1"/>
</dbReference>
<comment type="caution">
    <text evidence="1">The sequence shown here is derived from an EMBL/GenBank/DDBJ whole genome shotgun (WGS) entry which is preliminary data.</text>
</comment>
<organism evidence="1 2">
    <name type="scientific">Methanocorpusculum petauri</name>
    <dbReference type="NCBI Taxonomy" id="3002863"/>
    <lineage>
        <taxon>Archaea</taxon>
        <taxon>Methanobacteriati</taxon>
        <taxon>Methanobacteriota</taxon>
        <taxon>Stenosarchaea group</taxon>
        <taxon>Methanomicrobia</taxon>
        <taxon>Methanomicrobiales</taxon>
        <taxon>Methanocorpusculaceae</taxon>
        <taxon>Methanocorpusculum</taxon>
    </lineage>
</organism>
<dbReference type="Proteomes" id="UP001141422">
    <property type="component" value="Unassembled WGS sequence"/>
</dbReference>
<dbReference type="RefSeq" id="WP_268925145.1">
    <property type="nucleotide sequence ID" value="NZ_JAPTGB010000013.1"/>
</dbReference>
<gene>
    <name evidence="1" type="ORF">O0S10_06875</name>
</gene>
<dbReference type="Gene3D" id="3.10.129.10">
    <property type="entry name" value="Hotdog Thioesterase"/>
    <property type="match status" value="1"/>
</dbReference>
<accession>A0ABT4IGS6</accession>
<dbReference type="CDD" id="cd00586">
    <property type="entry name" value="4HBT"/>
    <property type="match status" value="1"/>
</dbReference>
<reference evidence="1" key="1">
    <citation type="submission" date="2022-12" db="EMBL/GenBank/DDBJ databases">
        <title>Isolation and characterisation of novel Methanocorpusculum spp. from native Australian herbivores indicates the genus is ancestrally host-associated.</title>
        <authorList>
            <person name="Volmer J.G."/>
            <person name="Soo R.M."/>
            <person name="Evans P.N."/>
            <person name="Hoedt E.C."/>
            <person name="Astorga Alsina A.L."/>
            <person name="Woodcroft B.J."/>
            <person name="Tyson G.W."/>
            <person name="Hugenholtz P."/>
            <person name="Morrison M."/>
        </authorList>
    </citation>
    <scope>NUCLEOTIDE SEQUENCE</scope>
    <source>
        <strain evidence="1">MG</strain>
    </source>
</reference>
<evidence type="ECO:0000313" key="1">
    <source>
        <dbReference type="EMBL" id="MCZ0860947.1"/>
    </source>
</evidence>
<dbReference type="InterPro" id="IPR050563">
    <property type="entry name" value="4-hydroxybenzoyl-CoA_TE"/>
</dbReference>